<name>A0ACC0I8E8_9ERIC</name>
<comment type="caution">
    <text evidence="1">The sequence shown here is derived from an EMBL/GenBank/DDBJ whole genome shotgun (WGS) entry which is preliminary data.</text>
</comment>
<keyword evidence="1" id="KW-0804">Transcription</keyword>
<dbReference type="EMBL" id="CM045763">
    <property type="protein sequence ID" value="KAI8021652.1"/>
    <property type="molecule type" value="Genomic_DNA"/>
</dbReference>
<keyword evidence="2" id="KW-1185">Reference proteome</keyword>
<dbReference type="Proteomes" id="UP001060215">
    <property type="component" value="Chromosome 6"/>
</dbReference>
<proteinExistence type="predicted"/>
<reference evidence="1 2" key="1">
    <citation type="journal article" date="2022" name="Plant J.">
        <title>Chromosome-level genome of Camellia lanceoleosa provides a valuable resource for understanding genome evolution and self-incompatibility.</title>
        <authorList>
            <person name="Gong W."/>
            <person name="Xiao S."/>
            <person name="Wang L."/>
            <person name="Liao Z."/>
            <person name="Chang Y."/>
            <person name="Mo W."/>
            <person name="Hu G."/>
            <person name="Li W."/>
            <person name="Zhao G."/>
            <person name="Zhu H."/>
            <person name="Hu X."/>
            <person name="Ji K."/>
            <person name="Xiang X."/>
            <person name="Song Q."/>
            <person name="Yuan D."/>
            <person name="Jin S."/>
            <person name="Zhang L."/>
        </authorList>
    </citation>
    <scope>NUCLEOTIDE SEQUENCE [LARGE SCALE GENOMIC DNA]</scope>
    <source>
        <strain evidence="1">SQ_2022a</strain>
    </source>
</reference>
<organism evidence="1 2">
    <name type="scientific">Camellia lanceoleosa</name>
    <dbReference type="NCBI Taxonomy" id="1840588"/>
    <lineage>
        <taxon>Eukaryota</taxon>
        <taxon>Viridiplantae</taxon>
        <taxon>Streptophyta</taxon>
        <taxon>Embryophyta</taxon>
        <taxon>Tracheophyta</taxon>
        <taxon>Spermatophyta</taxon>
        <taxon>Magnoliopsida</taxon>
        <taxon>eudicotyledons</taxon>
        <taxon>Gunneridae</taxon>
        <taxon>Pentapetalae</taxon>
        <taxon>asterids</taxon>
        <taxon>Ericales</taxon>
        <taxon>Theaceae</taxon>
        <taxon>Camellia</taxon>
    </lineage>
</organism>
<sequence>MQTIYRISFGQIYLSKPMMTESDGEPASLFPKAARLRNLTYSYPLYVDVTKRVVKKGHDCEEVTETQEFTKVFIGKTSEKDLTELGECPFDQGGYFIINGSEKVLIAQEKMSTNHVYVFKKRQPNKYAFVAKVRSMAESQNRPPSSMFVRMLSTTSAKGGSSGQYIRATLPYIRTEIPIVVVFRALGFVADKDTLEHICYEFSDFQMMDLLRPSLEEAFVIQNQQLFRKLTRDVKSYVQKCVDNGKDVNLQFAIKAKSITSGLKYSLATGNWGQANAAGTRAGVSQVGSYLIHFILLDVLFFNSFMGSFMSTGEDLGKLKSFRASWKNSIGTVLSPLRPHLIAGLWITSFAAPSHSSIEIAEKRNPRDSISDLNK</sequence>
<evidence type="ECO:0000313" key="2">
    <source>
        <dbReference type="Proteomes" id="UP001060215"/>
    </source>
</evidence>
<keyword evidence="1" id="KW-0240">DNA-directed RNA polymerase</keyword>
<evidence type="ECO:0000313" key="1">
    <source>
        <dbReference type="EMBL" id="KAI8021652.1"/>
    </source>
</evidence>
<accession>A0ACC0I8E8</accession>
<protein>
    <submittedName>
        <fullName evidence="1">DNA-directed RNA polymerase II subunit RPB2</fullName>
    </submittedName>
</protein>
<gene>
    <name evidence="1" type="ORF">LOK49_LG03G00831</name>
</gene>